<reference evidence="2" key="2">
    <citation type="submission" date="2024-10" db="UniProtKB">
        <authorList>
            <consortium name="EnsemblProtists"/>
        </authorList>
    </citation>
    <scope>IDENTIFICATION</scope>
</reference>
<dbReference type="GeneID" id="17278966"/>
<keyword evidence="3" id="KW-1185">Reference proteome</keyword>
<accession>A0A0D3JRB2</accession>
<evidence type="ECO:0008006" key="4">
    <source>
        <dbReference type="Google" id="ProtNLM"/>
    </source>
</evidence>
<dbReference type="PaxDb" id="2903-EOD26047"/>
<dbReference type="EnsemblProtists" id="EOD33695">
    <property type="protein sequence ID" value="EOD33695"/>
    <property type="gene ID" value="EMIHUDRAFT_441514"/>
</dbReference>
<dbReference type="RefSeq" id="XP_005786124.1">
    <property type="nucleotide sequence ID" value="XM_005786067.1"/>
</dbReference>
<evidence type="ECO:0000256" key="1">
    <source>
        <dbReference type="SAM" id="MobiDB-lite"/>
    </source>
</evidence>
<sequence>MSDSEDLLSPARAAAPKRSTSISAGTSRAGGLNIDKLLRDNKKRKENIAKGEEAAAEIERRNGEREREKEEQAAAAAAAAAAPRTPSGGGGGGKSDERAARLFTKPPRVPAPPRFEAGGSAAWEDGVAAGEVAAGEEMLRRLEGRAPSDPEAEELLLGGWIGSRFGRRAEPTGAADGGGGAAASAELLRWLFFTTCFDADADRCAAASTALGSLLQCAAPRWVPSPDDVASALVLWGADPDALGGGGLEEGAEALLGGAGGAGEASEADLRLNLLALLDALPFATPHWRTQLLSSQDWALALLWRLLVEPHAAPALPALRTPSAR</sequence>
<dbReference type="KEGG" id="ehx:EMIHUDRAFT_441514"/>
<dbReference type="AlphaFoldDB" id="A0A0D3JRB2"/>
<dbReference type="Proteomes" id="UP000013827">
    <property type="component" value="Unassembled WGS sequence"/>
</dbReference>
<dbReference type="RefSeq" id="XP_005778476.1">
    <property type="nucleotide sequence ID" value="XM_005778419.1"/>
</dbReference>
<name>A0A0D3JRB2_EMIH1</name>
<feature type="region of interest" description="Disordered" evidence="1">
    <location>
        <begin position="1"/>
        <end position="98"/>
    </location>
</feature>
<evidence type="ECO:0000313" key="3">
    <source>
        <dbReference type="Proteomes" id="UP000013827"/>
    </source>
</evidence>
<evidence type="ECO:0000313" key="2">
    <source>
        <dbReference type="EnsemblProtists" id="EOD26047"/>
    </source>
</evidence>
<proteinExistence type="predicted"/>
<reference evidence="3" key="1">
    <citation type="journal article" date="2013" name="Nature">
        <title>Pan genome of the phytoplankton Emiliania underpins its global distribution.</title>
        <authorList>
            <person name="Read B.A."/>
            <person name="Kegel J."/>
            <person name="Klute M.J."/>
            <person name="Kuo A."/>
            <person name="Lefebvre S.C."/>
            <person name="Maumus F."/>
            <person name="Mayer C."/>
            <person name="Miller J."/>
            <person name="Monier A."/>
            <person name="Salamov A."/>
            <person name="Young J."/>
            <person name="Aguilar M."/>
            <person name="Claverie J.M."/>
            <person name="Frickenhaus S."/>
            <person name="Gonzalez K."/>
            <person name="Herman E.K."/>
            <person name="Lin Y.C."/>
            <person name="Napier J."/>
            <person name="Ogata H."/>
            <person name="Sarno A.F."/>
            <person name="Shmutz J."/>
            <person name="Schroeder D."/>
            <person name="de Vargas C."/>
            <person name="Verret F."/>
            <person name="von Dassow P."/>
            <person name="Valentin K."/>
            <person name="Van de Peer Y."/>
            <person name="Wheeler G."/>
            <person name="Dacks J.B."/>
            <person name="Delwiche C.F."/>
            <person name="Dyhrman S.T."/>
            <person name="Glockner G."/>
            <person name="John U."/>
            <person name="Richards T."/>
            <person name="Worden A.Z."/>
            <person name="Zhang X."/>
            <person name="Grigoriev I.V."/>
            <person name="Allen A.E."/>
            <person name="Bidle K."/>
            <person name="Borodovsky M."/>
            <person name="Bowler C."/>
            <person name="Brownlee C."/>
            <person name="Cock J.M."/>
            <person name="Elias M."/>
            <person name="Gladyshev V.N."/>
            <person name="Groth M."/>
            <person name="Guda C."/>
            <person name="Hadaegh A."/>
            <person name="Iglesias-Rodriguez M.D."/>
            <person name="Jenkins J."/>
            <person name="Jones B.M."/>
            <person name="Lawson T."/>
            <person name="Leese F."/>
            <person name="Lindquist E."/>
            <person name="Lobanov A."/>
            <person name="Lomsadze A."/>
            <person name="Malik S.B."/>
            <person name="Marsh M.E."/>
            <person name="Mackinder L."/>
            <person name="Mock T."/>
            <person name="Mueller-Roeber B."/>
            <person name="Pagarete A."/>
            <person name="Parker M."/>
            <person name="Probert I."/>
            <person name="Quesneville H."/>
            <person name="Raines C."/>
            <person name="Rensing S.A."/>
            <person name="Riano-Pachon D.M."/>
            <person name="Richier S."/>
            <person name="Rokitta S."/>
            <person name="Shiraiwa Y."/>
            <person name="Soanes D.M."/>
            <person name="van der Giezen M."/>
            <person name="Wahlund T.M."/>
            <person name="Williams B."/>
            <person name="Wilson W."/>
            <person name="Wolfe G."/>
            <person name="Wurch L.L."/>
        </authorList>
    </citation>
    <scope>NUCLEOTIDE SEQUENCE</scope>
</reference>
<dbReference type="EnsemblProtists" id="EOD26047">
    <property type="protein sequence ID" value="EOD26047"/>
    <property type="gene ID" value="EMIHUDRAFT_443504"/>
</dbReference>
<feature type="compositionally biased region" description="Low complexity" evidence="1">
    <location>
        <begin position="73"/>
        <end position="86"/>
    </location>
</feature>
<organism evidence="2 3">
    <name type="scientific">Emiliania huxleyi (strain CCMP1516)</name>
    <dbReference type="NCBI Taxonomy" id="280463"/>
    <lineage>
        <taxon>Eukaryota</taxon>
        <taxon>Haptista</taxon>
        <taxon>Haptophyta</taxon>
        <taxon>Prymnesiophyceae</taxon>
        <taxon>Isochrysidales</taxon>
        <taxon>Noelaerhabdaceae</taxon>
        <taxon>Emiliania</taxon>
    </lineage>
</organism>
<protein>
    <recommendedName>
        <fullName evidence="4">IBB domain-containing protein</fullName>
    </recommendedName>
</protein>
<dbReference type="HOGENOM" id="CLU_856435_0_0_1"/>
<dbReference type="GeneID" id="17271592"/>
<dbReference type="KEGG" id="ehx:EMIHUDRAFT_443504"/>
<feature type="compositionally biased region" description="Basic and acidic residues" evidence="1">
    <location>
        <begin position="46"/>
        <end position="72"/>
    </location>
</feature>